<organism evidence="1 2">
    <name type="scientific">Candidatus Kaiserbacteria bacterium CG10_big_fil_rev_8_21_14_0_10_43_70</name>
    <dbReference type="NCBI Taxonomy" id="1974605"/>
    <lineage>
        <taxon>Bacteria</taxon>
        <taxon>Candidatus Kaiseribacteriota</taxon>
    </lineage>
</organism>
<proteinExistence type="predicted"/>
<reference evidence="2" key="1">
    <citation type="submission" date="2017-09" db="EMBL/GenBank/DDBJ databases">
        <title>Depth-based differentiation of microbial function through sediment-hosted aquifers and enrichment of novel symbionts in the deep terrestrial subsurface.</title>
        <authorList>
            <person name="Probst A.J."/>
            <person name="Ladd B."/>
            <person name="Jarett J.K."/>
            <person name="Geller-Mcgrath D.E."/>
            <person name="Sieber C.M.K."/>
            <person name="Emerson J.B."/>
            <person name="Anantharaman K."/>
            <person name="Thomas B.C."/>
            <person name="Malmstrom R."/>
            <person name="Stieglmeier M."/>
            <person name="Klingl A."/>
            <person name="Woyke T."/>
            <person name="Ryan C.M."/>
            <person name="Banfield J.F."/>
        </authorList>
    </citation>
    <scope>NUCLEOTIDE SEQUENCE [LARGE SCALE GENOMIC DNA]</scope>
</reference>
<dbReference type="Gene3D" id="3.90.280.10">
    <property type="entry name" value="PEBP-like"/>
    <property type="match status" value="1"/>
</dbReference>
<evidence type="ECO:0000313" key="1">
    <source>
        <dbReference type="EMBL" id="PIR86294.1"/>
    </source>
</evidence>
<dbReference type="SUPFAM" id="SSF49777">
    <property type="entry name" value="PEBP-like"/>
    <property type="match status" value="1"/>
</dbReference>
<accession>A0A2H0UIS0</accession>
<dbReference type="Proteomes" id="UP000230706">
    <property type="component" value="Unassembled WGS sequence"/>
</dbReference>
<dbReference type="Pfam" id="PF01161">
    <property type="entry name" value="PBP"/>
    <property type="match status" value="1"/>
</dbReference>
<dbReference type="InterPro" id="IPR008914">
    <property type="entry name" value="PEBP"/>
</dbReference>
<dbReference type="EMBL" id="PFBF01000039">
    <property type="protein sequence ID" value="PIR86294.1"/>
    <property type="molecule type" value="Genomic_DNA"/>
</dbReference>
<comment type="caution">
    <text evidence="1">The sequence shown here is derived from an EMBL/GenBank/DDBJ whole genome shotgun (WGS) entry which is preliminary data.</text>
</comment>
<name>A0A2H0UIS0_9BACT</name>
<dbReference type="AlphaFoldDB" id="A0A2H0UIS0"/>
<dbReference type="CDD" id="cd00865">
    <property type="entry name" value="PEBP_bact_arch"/>
    <property type="match status" value="1"/>
</dbReference>
<dbReference type="NCBIfam" id="TIGR00481">
    <property type="entry name" value="YbhB/YbcL family Raf kinase inhibitor-like protein"/>
    <property type="match status" value="1"/>
</dbReference>
<dbReference type="PANTHER" id="PTHR30289:SF1">
    <property type="entry name" value="PEBP (PHOSPHATIDYLETHANOLAMINE-BINDING PROTEIN) FAMILY PROTEIN"/>
    <property type="match status" value="1"/>
</dbReference>
<gene>
    <name evidence="1" type="ORF">COU13_01780</name>
</gene>
<sequence>MSPLTLTSSSFKSGEMIPSKYTCDADNINPPLSISGIPEGTVSIALIMDDPDIPKEVKDARNIEEFDHWAVYNISPELTDIKEGVEPEGKSVLNGMGETGYIGPCPPPEYEPTEHRYFFKLFALDSMLNFDTEPTKSELLEALEGHILSQTELVGIYDRSNSAIE</sequence>
<protein>
    <submittedName>
        <fullName evidence="1">YbhB/YbcL family Raf kinase inhibitor-like protein</fullName>
    </submittedName>
</protein>
<dbReference type="InterPro" id="IPR036610">
    <property type="entry name" value="PEBP-like_sf"/>
</dbReference>
<evidence type="ECO:0000313" key="2">
    <source>
        <dbReference type="Proteomes" id="UP000230706"/>
    </source>
</evidence>
<dbReference type="PANTHER" id="PTHR30289">
    <property type="entry name" value="UNCHARACTERIZED PROTEIN YBCL-RELATED"/>
    <property type="match status" value="1"/>
</dbReference>
<dbReference type="InterPro" id="IPR005247">
    <property type="entry name" value="YbhB_YbcL/LppC-like"/>
</dbReference>